<dbReference type="InterPro" id="IPR000182">
    <property type="entry name" value="GNAT_dom"/>
</dbReference>
<keyword evidence="2" id="KW-0808">Transferase</keyword>
<dbReference type="InterPro" id="IPR016181">
    <property type="entry name" value="Acyl_CoA_acyltransferase"/>
</dbReference>
<dbReference type="AlphaFoldDB" id="B7KEC0"/>
<dbReference type="InterPro" id="IPR052523">
    <property type="entry name" value="Trichothecene_AcTrans"/>
</dbReference>
<dbReference type="OrthoDB" id="5506158at2"/>
<reference evidence="3" key="1">
    <citation type="journal article" date="2011" name="MBio">
        <title>Novel metabolic attributes of the genus Cyanothece, comprising a group of unicellular nitrogen-fixing Cyanobacteria.</title>
        <authorList>
            <person name="Bandyopadhyay A."/>
            <person name="Elvitigala T."/>
            <person name="Welsh E."/>
            <person name="Stockel J."/>
            <person name="Liberton M."/>
            <person name="Min H."/>
            <person name="Sherman L.A."/>
            <person name="Pakrasi H.B."/>
        </authorList>
    </citation>
    <scope>NUCLEOTIDE SEQUENCE [LARGE SCALE GENOMIC DNA]</scope>
    <source>
        <strain evidence="3">PCC 7424</strain>
    </source>
</reference>
<dbReference type="SUPFAM" id="SSF55729">
    <property type="entry name" value="Acyl-CoA N-acyltransferases (Nat)"/>
    <property type="match status" value="1"/>
</dbReference>
<evidence type="ECO:0000313" key="3">
    <source>
        <dbReference type="Proteomes" id="UP000002384"/>
    </source>
</evidence>
<dbReference type="STRING" id="65393.PCC7424_4881"/>
<dbReference type="PANTHER" id="PTHR42791">
    <property type="entry name" value="GNAT FAMILY ACETYLTRANSFERASE"/>
    <property type="match status" value="1"/>
</dbReference>
<proteinExistence type="predicted"/>
<dbReference type="Pfam" id="PF00583">
    <property type="entry name" value="Acetyltransf_1"/>
    <property type="match status" value="1"/>
</dbReference>
<sequence length="197" mass="22372">MLKNSSISIDQVVEILTESLIDDPNFSYIFGGNSPSYPTLKAFLEPFVTDGFYRGQIIVEPNQQGACIWYPAEVDIYNQQFEKTLTKIIDTVRELAGQDSAERFEHLIKTVGQHEATQKHCEVFFLGLKPEFRGKGIGKSLLKAVLHYADTHQVGCYLVSSNTRNISFYERNGFEKYCSIKISDSYSMTGMWRNPSS</sequence>
<evidence type="ECO:0000313" key="2">
    <source>
        <dbReference type="EMBL" id="ACK73238.1"/>
    </source>
</evidence>
<evidence type="ECO:0000259" key="1">
    <source>
        <dbReference type="PROSITE" id="PS51186"/>
    </source>
</evidence>
<dbReference type="RefSeq" id="WP_015956820.1">
    <property type="nucleotide sequence ID" value="NC_011729.1"/>
</dbReference>
<name>B7KEC0_GLOC7</name>
<dbReference type="PROSITE" id="PS51186">
    <property type="entry name" value="GNAT"/>
    <property type="match status" value="1"/>
</dbReference>
<dbReference type="CDD" id="cd04301">
    <property type="entry name" value="NAT_SF"/>
    <property type="match status" value="1"/>
</dbReference>
<dbReference type="GO" id="GO:0016747">
    <property type="term" value="F:acyltransferase activity, transferring groups other than amino-acyl groups"/>
    <property type="evidence" value="ECO:0007669"/>
    <property type="project" value="InterPro"/>
</dbReference>
<dbReference type="eggNOG" id="COG0454">
    <property type="taxonomic scope" value="Bacteria"/>
</dbReference>
<organism evidence="2 3">
    <name type="scientific">Gloeothece citriformis (strain PCC 7424)</name>
    <name type="common">Cyanothece sp. (strain PCC 7424)</name>
    <dbReference type="NCBI Taxonomy" id="65393"/>
    <lineage>
        <taxon>Bacteria</taxon>
        <taxon>Bacillati</taxon>
        <taxon>Cyanobacteriota</taxon>
        <taxon>Cyanophyceae</taxon>
        <taxon>Oscillatoriophycideae</taxon>
        <taxon>Chroococcales</taxon>
        <taxon>Aphanothecaceae</taxon>
        <taxon>Gloeothece</taxon>
        <taxon>Gloeothece citriformis</taxon>
    </lineage>
</organism>
<dbReference type="Gene3D" id="3.40.630.30">
    <property type="match status" value="1"/>
</dbReference>
<protein>
    <submittedName>
        <fullName evidence="2">GCN5-related N-acetyltransferase</fullName>
    </submittedName>
</protein>
<keyword evidence="3" id="KW-1185">Reference proteome</keyword>
<accession>B7KEC0</accession>
<dbReference type="KEGG" id="cyc:PCC7424_4881"/>
<dbReference type="PANTHER" id="PTHR42791:SF1">
    <property type="entry name" value="N-ACETYLTRANSFERASE DOMAIN-CONTAINING PROTEIN"/>
    <property type="match status" value="1"/>
</dbReference>
<feature type="domain" description="N-acetyltransferase" evidence="1">
    <location>
        <begin position="57"/>
        <end position="193"/>
    </location>
</feature>
<gene>
    <name evidence="2" type="ordered locus">PCC7424_4881</name>
</gene>
<dbReference type="Proteomes" id="UP000002384">
    <property type="component" value="Chromosome"/>
</dbReference>
<dbReference type="EMBL" id="CP001291">
    <property type="protein sequence ID" value="ACK73238.1"/>
    <property type="molecule type" value="Genomic_DNA"/>
</dbReference>
<dbReference type="HOGENOM" id="CLU_1281436_0_0_3"/>